<keyword evidence="13" id="KW-0732">Signal</keyword>
<dbReference type="GO" id="GO:0005524">
    <property type="term" value="F:ATP binding"/>
    <property type="evidence" value="ECO:0007669"/>
    <property type="project" value="UniProtKB-KW"/>
</dbReference>
<name>A0A1Q9D5Q0_SYMMI</name>
<evidence type="ECO:0000256" key="3">
    <source>
        <dbReference type="ARBA" id="ARBA00022494"/>
    </source>
</evidence>
<keyword evidence="10" id="KW-0067">ATP-binding</keyword>
<evidence type="ECO:0000313" key="16">
    <source>
        <dbReference type="Proteomes" id="UP000186817"/>
    </source>
</evidence>
<comment type="caution">
    <text evidence="15">The sequence shown here is derived from an EMBL/GenBank/DDBJ whole genome shotgun (WGS) entry which is preliminary data.</text>
</comment>
<sequence length="534" mass="57304">MVRGARKFLALGVAAAVVYSIKELNFVPGPRHAAPVAAAAAASMMMAPAAFADEIGDASKKLGDASYNFAKEVDWNNGIFLQAPGKFQPLKALKAIDKMIEMGAAADPKLLKAAAEAHHKAIGSISGPNGVTSRADWDEVNAALGRVVASVPKAKVMAVYDAVKDITDPKVPAYMKSLVNGPDAEKAYQGFLEFKDVVAKNQVTAASAPAVVPSGDKIGAAAKQLSDASYPFIKDIDWLSDIYLKPLPGKTAPETLKAIDKMIVMGAKMDGNLLKAAAEAHHKAIGSVDSKGVTSAADYEAVNAALGRLVASVPKDTVMDVYNSMAKIVDPTVTNNMFSKVNPLDAVAAAKGFYTFKDVVQEGLIQLKRRLLKVALEGRGIYPQMCKQLWIRRCSITPFLAPHPMQIYAKVMRGIDKAAFPGTCQGRVERLIKALSRPLSSDRLPMKAGGLKNLQEHEWFEGFDWNALQAGELPPPYAPDVADDEDLSNFFADPKDIPETAPYVDPEDGSGALGRRLCHSGLKTHSLFEISRRF</sequence>
<keyword evidence="8" id="KW-0547">Nucleotide-binding</keyword>
<evidence type="ECO:0000256" key="7">
    <source>
        <dbReference type="ARBA" id="ARBA00022679"/>
    </source>
</evidence>
<evidence type="ECO:0000256" key="12">
    <source>
        <dbReference type="ARBA" id="ARBA00023243"/>
    </source>
</evidence>
<keyword evidence="7" id="KW-0808">Transferase</keyword>
<dbReference type="Gene3D" id="1.40.10.10">
    <property type="entry name" value="Peridinin-chlorophyll A binding"/>
    <property type="match status" value="2"/>
</dbReference>
<evidence type="ECO:0000256" key="13">
    <source>
        <dbReference type="SAM" id="SignalP"/>
    </source>
</evidence>
<dbReference type="PANTHER" id="PTHR24353:SF147">
    <property type="entry name" value="CGMP-DEPENDENT SERINE_THREONIN PROTEIN KINASE-RELATED"/>
    <property type="match status" value="1"/>
</dbReference>
<keyword evidence="6" id="KW-0934">Plastid</keyword>
<reference evidence="15 16" key="1">
    <citation type="submission" date="2016-02" db="EMBL/GenBank/DDBJ databases">
        <title>Genome analysis of coral dinoflagellate symbionts highlights evolutionary adaptations to a symbiotic lifestyle.</title>
        <authorList>
            <person name="Aranda M."/>
            <person name="Li Y."/>
            <person name="Liew Y.J."/>
            <person name="Baumgarten S."/>
            <person name="Simakov O."/>
            <person name="Wilson M."/>
            <person name="Piel J."/>
            <person name="Ashoor H."/>
            <person name="Bougouffa S."/>
            <person name="Bajic V.B."/>
            <person name="Ryu T."/>
            <person name="Ravasi T."/>
            <person name="Bayer T."/>
            <person name="Micklem G."/>
            <person name="Kim H."/>
            <person name="Bhak J."/>
            <person name="Lajeunesse T.C."/>
            <person name="Voolstra C.R."/>
        </authorList>
    </citation>
    <scope>NUCLEOTIDE SEQUENCE [LARGE SCALE GENOMIC DNA]</scope>
    <source>
        <strain evidence="15 16">CCMP2467</strain>
    </source>
</reference>
<dbReference type="SUPFAM" id="SSF56112">
    <property type="entry name" value="Protein kinase-like (PK-like)"/>
    <property type="match status" value="1"/>
</dbReference>
<evidence type="ECO:0000256" key="1">
    <source>
        <dbReference type="ARBA" id="ARBA00004098"/>
    </source>
</evidence>
<dbReference type="GO" id="GO:0009507">
    <property type="term" value="C:chloroplast"/>
    <property type="evidence" value="ECO:0007669"/>
    <property type="project" value="UniProtKB-SubCell"/>
</dbReference>
<proteinExistence type="predicted"/>
<dbReference type="SUPFAM" id="SSF48608">
    <property type="entry name" value="Peridinin-chlorophyll protein"/>
    <property type="match status" value="2"/>
</dbReference>
<dbReference type="InterPro" id="IPR003376">
    <property type="entry name" value="Peridinin-chlorophyll-bd_prot"/>
</dbReference>
<keyword evidence="4" id="KW-0723">Serine/threonine-protein kinase</keyword>
<feature type="signal peptide" evidence="13">
    <location>
        <begin position="1"/>
        <end position="20"/>
    </location>
</feature>
<dbReference type="PROSITE" id="PS51285">
    <property type="entry name" value="AGC_KINASE_CTER"/>
    <property type="match status" value="1"/>
</dbReference>
<dbReference type="GO" id="GO:0004674">
    <property type="term" value="F:protein serine/threonine kinase activity"/>
    <property type="evidence" value="ECO:0007669"/>
    <property type="project" value="UniProtKB-KW"/>
</dbReference>
<organism evidence="15 16">
    <name type="scientific">Symbiodinium microadriaticum</name>
    <name type="common">Dinoflagellate</name>
    <name type="synonym">Zooxanthella microadriatica</name>
    <dbReference type="NCBI Taxonomy" id="2951"/>
    <lineage>
        <taxon>Eukaryota</taxon>
        <taxon>Sar</taxon>
        <taxon>Alveolata</taxon>
        <taxon>Dinophyceae</taxon>
        <taxon>Suessiales</taxon>
        <taxon>Symbiodiniaceae</taxon>
        <taxon>Symbiodinium</taxon>
    </lineage>
</organism>
<dbReference type="InterPro" id="IPR011009">
    <property type="entry name" value="Kinase-like_dom_sf"/>
</dbReference>
<keyword evidence="3" id="KW-0148">Chlorophyll</keyword>
<keyword evidence="9" id="KW-0418">Kinase</keyword>
<dbReference type="PANTHER" id="PTHR24353">
    <property type="entry name" value="CYCLIC NUCLEOTIDE-DEPENDENT PROTEIN KINASE"/>
    <property type="match status" value="1"/>
</dbReference>
<accession>A0A1Q9D5Q0</accession>
<evidence type="ECO:0000256" key="9">
    <source>
        <dbReference type="ARBA" id="ARBA00022777"/>
    </source>
</evidence>
<dbReference type="Gene3D" id="3.30.200.20">
    <property type="entry name" value="Phosphorylase Kinase, domain 1"/>
    <property type="match status" value="1"/>
</dbReference>
<dbReference type="OrthoDB" id="63267at2759"/>
<evidence type="ECO:0000256" key="2">
    <source>
        <dbReference type="ARBA" id="ARBA00004229"/>
    </source>
</evidence>
<keyword evidence="12" id="KW-0437">Light-harvesting polypeptide</keyword>
<protein>
    <submittedName>
        <fullName evidence="15">Peridinin-chlorophyll a-binding protein, chloroplastic</fullName>
    </submittedName>
</protein>
<dbReference type="AlphaFoldDB" id="A0A1Q9D5Q0"/>
<dbReference type="EMBL" id="LSRX01000705">
    <property type="protein sequence ID" value="OLP90551.1"/>
    <property type="molecule type" value="Genomic_DNA"/>
</dbReference>
<dbReference type="Proteomes" id="UP000186817">
    <property type="component" value="Unassembled WGS sequence"/>
</dbReference>
<comment type="subcellular location">
    <subcellularLocation>
        <location evidence="2">Plastid</location>
        <location evidence="2">Chloroplast</location>
    </subcellularLocation>
</comment>
<feature type="chain" id="PRO_5012819302" evidence="13">
    <location>
        <begin position="21"/>
        <end position="534"/>
    </location>
</feature>
<evidence type="ECO:0000313" key="15">
    <source>
        <dbReference type="EMBL" id="OLP90551.1"/>
    </source>
</evidence>
<dbReference type="InterPro" id="IPR036550">
    <property type="entry name" value="Peridinin-chlorophyll-bd_sf"/>
</dbReference>
<dbReference type="Pfam" id="PF02429">
    <property type="entry name" value="PCP"/>
    <property type="match status" value="2"/>
</dbReference>
<evidence type="ECO:0000256" key="10">
    <source>
        <dbReference type="ARBA" id="ARBA00022840"/>
    </source>
</evidence>
<dbReference type="InterPro" id="IPR000961">
    <property type="entry name" value="AGC-kinase_C"/>
</dbReference>
<evidence type="ECO:0000256" key="11">
    <source>
        <dbReference type="ARBA" id="ARBA00022991"/>
    </source>
</evidence>
<evidence type="ECO:0000256" key="8">
    <source>
        <dbReference type="ARBA" id="ARBA00022741"/>
    </source>
</evidence>
<feature type="domain" description="AGC-kinase C-terminal" evidence="14">
    <location>
        <begin position="461"/>
        <end position="534"/>
    </location>
</feature>
<evidence type="ECO:0000256" key="5">
    <source>
        <dbReference type="ARBA" id="ARBA00022528"/>
    </source>
</evidence>
<evidence type="ECO:0000256" key="6">
    <source>
        <dbReference type="ARBA" id="ARBA00022640"/>
    </source>
</evidence>
<dbReference type="GO" id="GO:0016168">
    <property type="term" value="F:chlorophyll binding"/>
    <property type="evidence" value="ECO:0007669"/>
    <property type="project" value="UniProtKB-KW"/>
</dbReference>
<dbReference type="Gene3D" id="1.10.510.10">
    <property type="entry name" value="Transferase(Phosphotransferase) domain 1"/>
    <property type="match status" value="1"/>
</dbReference>
<keyword evidence="11" id="KW-0157">Chromophore</keyword>
<dbReference type="GO" id="GO:0030076">
    <property type="term" value="C:light-harvesting complex"/>
    <property type="evidence" value="ECO:0007669"/>
    <property type="project" value="UniProtKB-KW"/>
</dbReference>
<keyword evidence="16" id="KW-1185">Reference proteome</keyword>
<comment type="function">
    <text evidence="1">Water-soluble antenna for capture of solar energy in the blue-green range. Peridinin is an asymmetric carotenoid.</text>
</comment>
<gene>
    <name evidence="15" type="ORF">AK812_SmicGene27864</name>
</gene>
<evidence type="ECO:0000259" key="14">
    <source>
        <dbReference type="PROSITE" id="PS51285"/>
    </source>
</evidence>
<keyword evidence="5" id="KW-0150">Chloroplast</keyword>
<evidence type="ECO:0000256" key="4">
    <source>
        <dbReference type="ARBA" id="ARBA00022527"/>
    </source>
</evidence>